<dbReference type="InterPro" id="IPR044567">
    <property type="entry name" value="CLSY/DRD1"/>
</dbReference>
<dbReference type="GO" id="GO:0005634">
    <property type="term" value="C:nucleus"/>
    <property type="evidence" value="ECO:0007669"/>
    <property type="project" value="UniProtKB-SubCell"/>
</dbReference>
<keyword evidence="4" id="KW-0067">ATP-binding</keyword>
<dbReference type="Pfam" id="PF00176">
    <property type="entry name" value="SNF2-rel_dom"/>
    <property type="match status" value="1"/>
</dbReference>
<feature type="domain" description="F-box" evidence="6">
    <location>
        <begin position="29"/>
        <end position="76"/>
    </location>
</feature>
<evidence type="ECO:0000256" key="3">
    <source>
        <dbReference type="ARBA" id="ARBA00022806"/>
    </source>
</evidence>
<sequence length="797" mass="91343">MAKLLRRPKVSVSKITQKIKLFYTCSRFPGESLDLPDEILVNILLRVPAKPLARFKTVSKLWHRLITNLTRLFTSDMILKIAVPTEIHKDLEYTHFLMNFYEDKGIVRVEKSPLLQDQIGTTERVHFLASCNDLLLIQSENYSQQVYVYNSTSRRCKRLPPPPNVGRHWILVHEATSKNIRSSLCARMKRYAFIPWTIRKTNVLAQGELHWLAEHPWVDNDLHICVMDIAKEEFHRIPGPITGYTSNSCLSERNGSLYVTAPNPTGDMLDIWVLEDKLRGGVWVKDYTIALATIYKKPAFLDSFFPCTFHAFGTDISKIVIQHNNKLFSYDLMSRELKLIFSGADGYDFNDNEDGIGIDEAIGVGARNVSVQKKGASKKGRPKAESMYKIRVDTISNKCELSRQASEGNAQEKTPQADDVVTPLPQKFKFGVEVSLPKEKTDYEKYIDGWWGEFDFALKSCEMGSFNSTVKEDNNEPEIETDQRTLCHRGKHLLILDEEIGIKCSFCSFVKPDIKYVQPPLIPCQSGRTSMNINTDDWDFSTLDRFRRIELDKLVKNTSSDGVGGHVISHAPGTGKTLLTIAFLMTYMEVYKECRPIIIAPCSMLLTWGEEFRKWKVNVPFHNLNSSEYSGKEHHLALELARKHRGKKWTRLIKLYSWSKGKGILGISYPLFERLAGRRPGEAKEAKSQRDIQRFKQEEDVALNSFRLNPNEGVKTRFLMELIRLSQTLNKKVLVFSQFIDPFILIKDQLQSLFNWTEGKEVLQMDGKQNVKIRQQNINLFNDPTSQAKVLLALGMP</sequence>
<accession>A0A7J7NK74</accession>
<dbReference type="CDD" id="cd22157">
    <property type="entry name" value="F-box_AtFBW1-like"/>
    <property type="match status" value="1"/>
</dbReference>
<dbReference type="InterPro" id="IPR027417">
    <property type="entry name" value="P-loop_NTPase"/>
</dbReference>
<name>A0A7J7NK74_9MAGN</name>
<dbReference type="GO" id="GO:0004386">
    <property type="term" value="F:helicase activity"/>
    <property type="evidence" value="ECO:0007669"/>
    <property type="project" value="UniProtKB-KW"/>
</dbReference>
<keyword evidence="2" id="KW-0547">Nucleotide-binding</keyword>
<evidence type="ECO:0000259" key="6">
    <source>
        <dbReference type="PROSITE" id="PS50181"/>
    </source>
</evidence>
<dbReference type="PROSITE" id="PS50181">
    <property type="entry name" value="FBOX"/>
    <property type="match status" value="1"/>
</dbReference>
<keyword evidence="3" id="KW-0378">Hydrolase</keyword>
<dbReference type="InterPro" id="IPR000330">
    <property type="entry name" value="SNF2_N"/>
</dbReference>
<dbReference type="OrthoDB" id="2020972at2759"/>
<dbReference type="Gene3D" id="3.40.50.300">
    <property type="entry name" value="P-loop containing nucleotide triphosphate hydrolases"/>
    <property type="match status" value="1"/>
</dbReference>
<dbReference type="SUPFAM" id="SSF81383">
    <property type="entry name" value="F-box domain"/>
    <property type="match status" value="1"/>
</dbReference>
<dbReference type="InterPro" id="IPR038718">
    <property type="entry name" value="SNF2-like_sf"/>
</dbReference>
<organism evidence="7 8">
    <name type="scientific">Kingdonia uniflora</name>
    <dbReference type="NCBI Taxonomy" id="39325"/>
    <lineage>
        <taxon>Eukaryota</taxon>
        <taxon>Viridiplantae</taxon>
        <taxon>Streptophyta</taxon>
        <taxon>Embryophyta</taxon>
        <taxon>Tracheophyta</taxon>
        <taxon>Spermatophyta</taxon>
        <taxon>Magnoliopsida</taxon>
        <taxon>Ranunculales</taxon>
        <taxon>Circaeasteraceae</taxon>
        <taxon>Kingdonia</taxon>
    </lineage>
</organism>
<reference evidence="7 8" key="1">
    <citation type="journal article" date="2020" name="IScience">
        <title>Genome Sequencing of the Endangered Kingdonia uniflora (Circaeasteraceae, Ranunculales) Reveals Potential Mechanisms of Evolutionary Specialization.</title>
        <authorList>
            <person name="Sun Y."/>
            <person name="Deng T."/>
            <person name="Zhang A."/>
            <person name="Moore M.J."/>
            <person name="Landis J.B."/>
            <person name="Lin N."/>
            <person name="Zhang H."/>
            <person name="Zhang X."/>
            <person name="Huang J."/>
            <person name="Zhang X."/>
            <person name="Sun H."/>
            <person name="Wang H."/>
        </authorList>
    </citation>
    <scope>NUCLEOTIDE SEQUENCE [LARGE SCALE GENOMIC DNA]</scope>
    <source>
        <strain evidence="7">TB1705</strain>
        <tissue evidence="7">Leaf</tissue>
    </source>
</reference>
<protein>
    <recommendedName>
        <fullName evidence="6">F-box domain-containing protein</fullName>
    </recommendedName>
</protein>
<dbReference type="InterPro" id="IPR036047">
    <property type="entry name" value="F-box-like_dom_sf"/>
</dbReference>
<evidence type="ECO:0000256" key="1">
    <source>
        <dbReference type="ARBA" id="ARBA00004123"/>
    </source>
</evidence>
<dbReference type="AlphaFoldDB" id="A0A7J7NK74"/>
<dbReference type="PANTHER" id="PTHR45821:SF5">
    <property type="entry name" value="SNF2 DOMAIN-CONTAINING PROTEIN CLASSY 4"/>
    <property type="match status" value="1"/>
</dbReference>
<dbReference type="Gene3D" id="3.40.50.10810">
    <property type="entry name" value="Tandem AAA-ATPase domain"/>
    <property type="match status" value="1"/>
</dbReference>
<keyword evidence="3" id="KW-0347">Helicase</keyword>
<proteinExistence type="predicted"/>
<keyword evidence="5" id="KW-0539">Nucleus</keyword>
<dbReference type="Pfam" id="PF00646">
    <property type="entry name" value="F-box"/>
    <property type="match status" value="1"/>
</dbReference>
<dbReference type="SMART" id="SM00256">
    <property type="entry name" value="FBOX"/>
    <property type="match status" value="1"/>
</dbReference>
<dbReference type="SUPFAM" id="SSF52540">
    <property type="entry name" value="P-loop containing nucleoside triphosphate hydrolases"/>
    <property type="match status" value="2"/>
</dbReference>
<dbReference type="InterPro" id="IPR001810">
    <property type="entry name" value="F-box_dom"/>
</dbReference>
<evidence type="ECO:0000256" key="4">
    <source>
        <dbReference type="ARBA" id="ARBA00022840"/>
    </source>
</evidence>
<evidence type="ECO:0000313" key="8">
    <source>
        <dbReference type="Proteomes" id="UP000541444"/>
    </source>
</evidence>
<dbReference type="Gene3D" id="1.20.1280.50">
    <property type="match status" value="1"/>
</dbReference>
<dbReference type="GO" id="GO:0080188">
    <property type="term" value="P:gene silencing by siRNA-directed DNA methylation"/>
    <property type="evidence" value="ECO:0007669"/>
    <property type="project" value="InterPro"/>
</dbReference>
<dbReference type="Proteomes" id="UP000541444">
    <property type="component" value="Unassembled WGS sequence"/>
</dbReference>
<dbReference type="PANTHER" id="PTHR45821">
    <property type="entry name" value="SNF2 DOMAIN-CONTAINING PROTEIN CLASSY 2-RELATED"/>
    <property type="match status" value="1"/>
</dbReference>
<dbReference type="GO" id="GO:0005524">
    <property type="term" value="F:ATP binding"/>
    <property type="evidence" value="ECO:0007669"/>
    <property type="project" value="UniProtKB-KW"/>
</dbReference>
<comment type="subcellular location">
    <subcellularLocation>
        <location evidence="1">Nucleus</location>
    </subcellularLocation>
</comment>
<keyword evidence="8" id="KW-1185">Reference proteome</keyword>
<comment type="caution">
    <text evidence="7">The sequence shown here is derived from an EMBL/GenBank/DDBJ whole genome shotgun (WGS) entry which is preliminary data.</text>
</comment>
<evidence type="ECO:0000256" key="5">
    <source>
        <dbReference type="ARBA" id="ARBA00023242"/>
    </source>
</evidence>
<gene>
    <name evidence="7" type="ORF">GIB67_004518</name>
</gene>
<evidence type="ECO:0000313" key="7">
    <source>
        <dbReference type="EMBL" id="KAF6167400.1"/>
    </source>
</evidence>
<evidence type="ECO:0000256" key="2">
    <source>
        <dbReference type="ARBA" id="ARBA00022741"/>
    </source>
</evidence>
<dbReference type="EMBL" id="JACGCM010000749">
    <property type="protein sequence ID" value="KAF6167400.1"/>
    <property type="molecule type" value="Genomic_DNA"/>
</dbReference>